<dbReference type="InterPro" id="IPR011598">
    <property type="entry name" value="bHLH_dom"/>
</dbReference>
<accession>A0A2U1NL77</accession>
<dbReference type="STRING" id="35608.A0A2U1NL77"/>
<dbReference type="SMART" id="SM00353">
    <property type="entry name" value="HLH"/>
    <property type="match status" value="1"/>
</dbReference>
<name>A0A2U1NL77_ARTAN</name>
<evidence type="ECO:0000256" key="2">
    <source>
        <dbReference type="ARBA" id="ARBA00023015"/>
    </source>
</evidence>
<feature type="compositionally biased region" description="Low complexity" evidence="6">
    <location>
        <begin position="51"/>
        <end position="67"/>
    </location>
</feature>
<evidence type="ECO:0000256" key="5">
    <source>
        <dbReference type="ARBA" id="ARBA00023242"/>
    </source>
</evidence>
<dbReference type="PROSITE" id="PS50888">
    <property type="entry name" value="BHLH"/>
    <property type="match status" value="1"/>
</dbReference>
<keyword evidence="4" id="KW-0804">Transcription</keyword>
<comment type="subcellular location">
    <subcellularLocation>
        <location evidence="1">Nucleus</location>
    </subcellularLocation>
</comment>
<sequence>MSNGASGGASLSSHENSSQIRVKESRFLDHMKHGQPSFTTQQHVMYQNHAQSKQGVPSSSSGFSPMSNNLIRQSSSPAGFFEYVNIDDGYSMMRAIDKYRHANGSVQDSQMAKSRMVFSSGSHSLSRIPENEGKGIANSNGGYVDSFGGGSWDASVMLNDGFMKEFGESDGISSFDNQNDEGQIRVSNGLSHQLSLPTSSTELSEMEKLLQLQDNVPLRSRAKRGCATHPRSIAERVRRTRISERMRKLQDLVPNMDKQANTADMLDLAVDYIKELQKLSEKLSDHHAKCMCPHKRKL</sequence>
<dbReference type="CDD" id="cd11393">
    <property type="entry name" value="bHLH_AtbHLH_like"/>
    <property type="match status" value="1"/>
</dbReference>
<keyword evidence="9" id="KW-1185">Reference proteome</keyword>
<evidence type="ECO:0000256" key="4">
    <source>
        <dbReference type="ARBA" id="ARBA00023163"/>
    </source>
</evidence>
<dbReference type="InterPro" id="IPR036638">
    <property type="entry name" value="HLH_DNA-bd_sf"/>
</dbReference>
<reference evidence="8 9" key="1">
    <citation type="journal article" date="2018" name="Mol. Plant">
        <title>The genome of Artemisia annua provides insight into the evolution of Asteraceae family and artemisinin biosynthesis.</title>
        <authorList>
            <person name="Shen Q."/>
            <person name="Zhang L."/>
            <person name="Liao Z."/>
            <person name="Wang S."/>
            <person name="Yan T."/>
            <person name="Shi P."/>
            <person name="Liu M."/>
            <person name="Fu X."/>
            <person name="Pan Q."/>
            <person name="Wang Y."/>
            <person name="Lv Z."/>
            <person name="Lu X."/>
            <person name="Zhang F."/>
            <person name="Jiang W."/>
            <person name="Ma Y."/>
            <person name="Chen M."/>
            <person name="Hao X."/>
            <person name="Li L."/>
            <person name="Tang Y."/>
            <person name="Lv G."/>
            <person name="Zhou Y."/>
            <person name="Sun X."/>
            <person name="Brodelius P.E."/>
            <person name="Rose J.K.C."/>
            <person name="Tang K."/>
        </authorList>
    </citation>
    <scope>NUCLEOTIDE SEQUENCE [LARGE SCALE GENOMIC DNA]</scope>
    <source>
        <strain evidence="9">cv. Huhao1</strain>
        <tissue evidence="8">Leaf</tissue>
    </source>
</reference>
<dbReference type="GO" id="GO:0005634">
    <property type="term" value="C:nucleus"/>
    <property type="evidence" value="ECO:0007669"/>
    <property type="project" value="UniProtKB-SubCell"/>
</dbReference>
<evidence type="ECO:0000313" key="9">
    <source>
        <dbReference type="Proteomes" id="UP000245207"/>
    </source>
</evidence>
<evidence type="ECO:0000256" key="1">
    <source>
        <dbReference type="ARBA" id="ARBA00004123"/>
    </source>
</evidence>
<dbReference type="InterPro" id="IPR045239">
    <property type="entry name" value="bHLH95_bHLH"/>
</dbReference>
<keyword evidence="5" id="KW-0539">Nucleus</keyword>
<dbReference type="GO" id="GO:0046983">
    <property type="term" value="F:protein dimerization activity"/>
    <property type="evidence" value="ECO:0007669"/>
    <property type="project" value="InterPro"/>
</dbReference>
<evidence type="ECO:0000256" key="3">
    <source>
        <dbReference type="ARBA" id="ARBA00023125"/>
    </source>
</evidence>
<evidence type="ECO:0000256" key="6">
    <source>
        <dbReference type="SAM" id="MobiDB-lite"/>
    </source>
</evidence>
<organism evidence="8 9">
    <name type="scientific">Artemisia annua</name>
    <name type="common">Sweet wormwood</name>
    <dbReference type="NCBI Taxonomy" id="35608"/>
    <lineage>
        <taxon>Eukaryota</taxon>
        <taxon>Viridiplantae</taxon>
        <taxon>Streptophyta</taxon>
        <taxon>Embryophyta</taxon>
        <taxon>Tracheophyta</taxon>
        <taxon>Spermatophyta</taxon>
        <taxon>Magnoliopsida</taxon>
        <taxon>eudicotyledons</taxon>
        <taxon>Gunneridae</taxon>
        <taxon>Pentapetalae</taxon>
        <taxon>asterids</taxon>
        <taxon>campanulids</taxon>
        <taxon>Asterales</taxon>
        <taxon>Asteraceae</taxon>
        <taxon>Asteroideae</taxon>
        <taxon>Anthemideae</taxon>
        <taxon>Artemisiinae</taxon>
        <taxon>Artemisia</taxon>
    </lineage>
</organism>
<comment type="caution">
    <text evidence="8">The sequence shown here is derived from an EMBL/GenBank/DDBJ whole genome shotgun (WGS) entry which is preliminary data.</text>
</comment>
<keyword evidence="2" id="KW-0805">Transcription regulation</keyword>
<dbReference type="OrthoDB" id="2019494at2759"/>
<protein>
    <submittedName>
        <fullName evidence="8">Myc-type, basic helix-loop-helix (BHLH) domain-containing protein</fullName>
    </submittedName>
</protein>
<gene>
    <name evidence="8" type="ORF">CTI12_AA252690</name>
</gene>
<feature type="domain" description="BHLH" evidence="7">
    <location>
        <begin position="226"/>
        <end position="276"/>
    </location>
</feature>
<dbReference type="GO" id="GO:0000978">
    <property type="term" value="F:RNA polymerase II cis-regulatory region sequence-specific DNA binding"/>
    <property type="evidence" value="ECO:0007669"/>
    <property type="project" value="TreeGrafter"/>
</dbReference>
<evidence type="ECO:0000259" key="7">
    <source>
        <dbReference type="PROSITE" id="PS50888"/>
    </source>
</evidence>
<evidence type="ECO:0000313" key="8">
    <source>
        <dbReference type="EMBL" id="PWA74264.1"/>
    </source>
</evidence>
<dbReference type="GO" id="GO:0000981">
    <property type="term" value="F:DNA-binding transcription factor activity, RNA polymerase II-specific"/>
    <property type="evidence" value="ECO:0007669"/>
    <property type="project" value="TreeGrafter"/>
</dbReference>
<dbReference type="FunFam" id="4.10.280.10:FF:000021">
    <property type="entry name" value="Transcription factor bHLH130 family"/>
    <property type="match status" value="1"/>
</dbReference>
<dbReference type="PANTHER" id="PTHR16223:SF372">
    <property type="entry name" value="MYC-TYPE, BASIC HELIX-LOOP-HELIX (BHLH) DOMAIN-CONTAINING PROTEIN-RELATED"/>
    <property type="match status" value="1"/>
</dbReference>
<feature type="region of interest" description="Disordered" evidence="6">
    <location>
        <begin position="49"/>
        <end position="69"/>
    </location>
</feature>
<dbReference type="PANTHER" id="PTHR16223">
    <property type="entry name" value="TRANSCRIPTION FACTOR BHLH83-RELATED"/>
    <property type="match status" value="1"/>
</dbReference>
<dbReference type="EMBL" id="PKPP01002592">
    <property type="protein sequence ID" value="PWA74264.1"/>
    <property type="molecule type" value="Genomic_DNA"/>
</dbReference>
<keyword evidence="3" id="KW-0238">DNA-binding</keyword>
<dbReference type="InterPro" id="IPR045843">
    <property type="entry name" value="IND-like"/>
</dbReference>
<dbReference type="Gene3D" id="4.10.280.10">
    <property type="entry name" value="Helix-loop-helix DNA-binding domain"/>
    <property type="match status" value="1"/>
</dbReference>
<feature type="region of interest" description="Disordered" evidence="6">
    <location>
        <begin position="1"/>
        <end position="20"/>
    </location>
</feature>
<feature type="compositionally biased region" description="Low complexity" evidence="6">
    <location>
        <begin position="1"/>
        <end position="13"/>
    </location>
</feature>
<proteinExistence type="predicted"/>
<dbReference type="AlphaFoldDB" id="A0A2U1NL77"/>
<dbReference type="SUPFAM" id="SSF47459">
    <property type="entry name" value="HLH, helix-loop-helix DNA-binding domain"/>
    <property type="match status" value="1"/>
</dbReference>
<dbReference type="Proteomes" id="UP000245207">
    <property type="component" value="Unassembled WGS sequence"/>
</dbReference>
<dbReference type="Pfam" id="PF00010">
    <property type="entry name" value="HLH"/>
    <property type="match status" value="1"/>
</dbReference>